<dbReference type="Pfam" id="PF06271">
    <property type="entry name" value="RDD"/>
    <property type="match status" value="1"/>
</dbReference>
<dbReference type="AlphaFoldDB" id="A0A849L5Z2"/>
<evidence type="ECO:0000259" key="6">
    <source>
        <dbReference type="Pfam" id="PF06271"/>
    </source>
</evidence>
<dbReference type="RefSeq" id="WP_171326365.1">
    <property type="nucleotide sequence ID" value="NZ_JABFBC010000002.1"/>
</dbReference>
<evidence type="ECO:0000256" key="5">
    <source>
        <dbReference type="SAM" id="Phobius"/>
    </source>
</evidence>
<keyword evidence="4 5" id="KW-0472">Membrane</keyword>
<dbReference type="Proteomes" id="UP000572377">
    <property type="component" value="Unassembled WGS sequence"/>
</dbReference>
<evidence type="ECO:0000256" key="3">
    <source>
        <dbReference type="ARBA" id="ARBA00022989"/>
    </source>
</evidence>
<proteinExistence type="predicted"/>
<accession>A0A849L5Z2</accession>
<evidence type="ECO:0000256" key="2">
    <source>
        <dbReference type="ARBA" id="ARBA00022692"/>
    </source>
</evidence>
<keyword evidence="2 5" id="KW-0812">Transmembrane</keyword>
<feature type="transmembrane region" description="Helical" evidence="5">
    <location>
        <begin position="142"/>
        <end position="163"/>
    </location>
</feature>
<dbReference type="EMBL" id="JABFBC010000002">
    <property type="protein sequence ID" value="NNU81527.1"/>
    <property type="molecule type" value="Genomic_DNA"/>
</dbReference>
<evidence type="ECO:0000313" key="8">
    <source>
        <dbReference type="Proteomes" id="UP000572377"/>
    </source>
</evidence>
<dbReference type="PANTHER" id="PTHR38480">
    <property type="entry name" value="SLR0254 PROTEIN"/>
    <property type="match status" value="1"/>
</dbReference>
<comment type="subcellular location">
    <subcellularLocation>
        <location evidence="1">Membrane</location>
        <topology evidence="1">Multi-pass membrane protein</topology>
    </subcellularLocation>
</comment>
<keyword evidence="3 5" id="KW-1133">Transmembrane helix</keyword>
<reference evidence="7 8" key="1">
    <citation type="submission" date="2020-05" db="EMBL/GenBank/DDBJ databases">
        <title>Gimesia benthica sp. nov., a novel planctomycete isolated from a deep-sea water sample of the Northwest Indian Ocean.</title>
        <authorList>
            <person name="Wang J."/>
            <person name="Ruan C."/>
            <person name="Song L."/>
            <person name="Zhu Y."/>
            <person name="Li A."/>
            <person name="Zheng X."/>
            <person name="Wang L."/>
            <person name="Lu Z."/>
            <person name="Huang Y."/>
            <person name="Du W."/>
            <person name="Zhou Y."/>
            <person name="Huang L."/>
            <person name="Dai X."/>
        </authorList>
    </citation>
    <scope>NUCLEOTIDE SEQUENCE [LARGE SCALE GENOMIC DNA]</scope>
    <source>
        <strain evidence="7 8">YYQ-30</strain>
    </source>
</reference>
<protein>
    <submittedName>
        <fullName evidence="7">RDD family protein</fullName>
    </submittedName>
</protein>
<feature type="domain" description="RDD" evidence="6">
    <location>
        <begin position="29"/>
        <end position="176"/>
    </location>
</feature>
<comment type="caution">
    <text evidence="7">The sequence shown here is derived from an EMBL/GenBank/DDBJ whole genome shotgun (WGS) entry which is preliminary data.</text>
</comment>
<dbReference type="GO" id="GO:0016020">
    <property type="term" value="C:membrane"/>
    <property type="evidence" value="ECO:0007669"/>
    <property type="project" value="UniProtKB-SubCell"/>
</dbReference>
<evidence type="ECO:0000256" key="1">
    <source>
        <dbReference type="ARBA" id="ARBA00004141"/>
    </source>
</evidence>
<evidence type="ECO:0000313" key="7">
    <source>
        <dbReference type="EMBL" id="NNU81527.1"/>
    </source>
</evidence>
<sequence length="306" mass="33619">MSPPAPRKEEPPRIIEIVPPEGVPIRFDVAGLGARFVAQLADILLSLAAVIAVMALLFLSELIPMTGLVTVGALLFFAIRAPYYILAEILMNGQTFGKRLSGLRVIAVDGRSLSPHAVTVRNLMKEMEVFVPGTLLLTSASLSWPAALLLMAWISVLLAVPLLNPMRQRLGDILAGTYVVTLPVPILLPDLADAPQDQGRFNFLPHHLDHYGRYELQTLESLLQANRDAMGRGAAARHDDNLRRVAATIARRIGYTGRLDPDAAEAFLRVFYRTQRAYLENRKLFGDAREDKFHRSQGGKSGPRGG</sequence>
<gene>
    <name evidence="7" type="ORF">HMH01_13890</name>
</gene>
<feature type="transmembrane region" description="Helical" evidence="5">
    <location>
        <begin position="66"/>
        <end position="86"/>
    </location>
</feature>
<dbReference type="PANTHER" id="PTHR38480:SF1">
    <property type="entry name" value="SLR0254 PROTEIN"/>
    <property type="match status" value="1"/>
</dbReference>
<name>A0A849L5Z2_9RHOB</name>
<keyword evidence="8" id="KW-1185">Reference proteome</keyword>
<feature type="transmembrane region" description="Helical" evidence="5">
    <location>
        <begin position="36"/>
        <end position="59"/>
    </location>
</feature>
<evidence type="ECO:0000256" key="4">
    <source>
        <dbReference type="ARBA" id="ARBA00023136"/>
    </source>
</evidence>
<dbReference type="InterPro" id="IPR010432">
    <property type="entry name" value="RDD"/>
</dbReference>
<organism evidence="7 8">
    <name type="scientific">Halovulum dunhuangense</name>
    <dbReference type="NCBI Taxonomy" id="1505036"/>
    <lineage>
        <taxon>Bacteria</taxon>
        <taxon>Pseudomonadati</taxon>
        <taxon>Pseudomonadota</taxon>
        <taxon>Alphaproteobacteria</taxon>
        <taxon>Rhodobacterales</taxon>
        <taxon>Paracoccaceae</taxon>
        <taxon>Halovulum</taxon>
    </lineage>
</organism>